<dbReference type="EMBL" id="JRNU01000012">
    <property type="protein sequence ID" value="KGF52428.1"/>
    <property type="molecule type" value="Genomic_DNA"/>
</dbReference>
<keyword evidence="2" id="KW-1185">Reference proteome</keyword>
<comment type="caution">
    <text evidence="1">The sequence shown here is derived from an EMBL/GenBank/DDBJ whole genome shotgun (WGS) entry which is preliminary data.</text>
</comment>
<accession>A0A096AZE7</accession>
<protein>
    <submittedName>
        <fullName evidence="1">Uncharacterized protein</fullName>
    </submittedName>
</protein>
<evidence type="ECO:0000313" key="2">
    <source>
        <dbReference type="Proteomes" id="UP000029614"/>
    </source>
</evidence>
<name>A0A096AZE7_9BACT</name>
<organism evidence="1 2">
    <name type="scientific">Prevotella amnii DNF00058</name>
    <dbReference type="NCBI Taxonomy" id="1401066"/>
    <lineage>
        <taxon>Bacteria</taxon>
        <taxon>Pseudomonadati</taxon>
        <taxon>Bacteroidota</taxon>
        <taxon>Bacteroidia</taxon>
        <taxon>Bacteroidales</taxon>
        <taxon>Prevotellaceae</taxon>
        <taxon>Prevotella</taxon>
    </lineage>
</organism>
<reference evidence="1 2" key="1">
    <citation type="submission" date="2014-07" db="EMBL/GenBank/DDBJ databases">
        <authorList>
            <person name="McCorrison J."/>
            <person name="Sanka R."/>
            <person name="Torralba M."/>
            <person name="Gillis M."/>
            <person name="Haft D.H."/>
            <person name="Methe B."/>
            <person name="Sutton G."/>
            <person name="Nelson K.E."/>
        </authorList>
    </citation>
    <scope>NUCLEOTIDE SEQUENCE [LARGE SCALE GENOMIC DNA]</scope>
    <source>
        <strain evidence="1 2">DNF00058</strain>
    </source>
</reference>
<dbReference type="Proteomes" id="UP000029614">
    <property type="component" value="Unassembled WGS sequence"/>
</dbReference>
<gene>
    <name evidence="1" type="ORF">HMPREF9302_03920</name>
</gene>
<dbReference type="RefSeq" id="WP_036854857.1">
    <property type="nucleotide sequence ID" value="NZ_JRNU01000012.1"/>
</dbReference>
<evidence type="ECO:0000313" key="1">
    <source>
        <dbReference type="EMBL" id="KGF52428.1"/>
    </source>
</evidence>
<proteinExistence type="predicted"/>
<dbReference type="OrthoDB" id="9899790at2"/>
<sequence>MRQEDVKTIDYFVASLSGKEVREQLSLAYQQMELCLDVLNGKKGIKPIVMKDNGLSTDLELFYKCIEVVDSF</sequence>
<dbReference type="AlphaFoldDB" id="A0A096AZE7"/>